<evidence type="ECO:0000313" key="1">
    <source>
        <dbReference type="EMBL" id="RUO62603.1"/>
    </source>
</evidence>
<dbReference type="RefSeq" id="WP_126753967.1">
    <property type="nucleotide sequence ID" value="NZ_PIPY01000003.1"/>
</dbReference>
<sequence>MTKSQKQLLWVAAVLAVLQFIVKPVLSWQEEVKTEATLKLERLERSKQLLANADELTAAATTAQTMKEELLAQFPVAVESSMLQIQLQGEIETLLRGQRVRVEQFNWMTGLEPVNSSLQGLRAKVILSGRLPQLVQTHLQLMQQMPTVQHESIEIRGSNTRRSEHRLTLTLFVPVQRGGQA</sequence>
<reference evidence="2" key="1">
    <citation type="journal article" date="2018" name="Front. Microbiol.">
        <title>Genome-Based Analysis Reveals the Taxonomy and Diversity of the Family Idiomarinaceae.</title>
        <authorList>
            <person name="Liu Y."/>
            <person name="Lai Q."/>
            <person name="Shao Z."/>
        </authorList>
    </citation>
    <scope>NUCLEOTIDE SEQUENCE [LARGE SCALE GENOMIC DNA]</scope>
    <source>
        <strain evidence="2">CVS-6</strain>
    </source>
</reference>
<comment type="caution">
    <text evidence="1">The sequence shown here is derived from an EMBL/GenBank/DDBJ whole genome shotgun (WGS) entry which is preliminary data.</text>
</comment>
<keyword evidence="2" id="KW-1185">Reference proteome</keyword>
<name>A0A432YNT3_9GAMM</name>
<accession>A0A432YNT3</accession>
<dbReference type="Proteomes" id="UP000288259">
    <property type="component" value="Unassembled WGS sequence"/>
</dbReference>
<gene>
    <name evidence="1" type="ORF">CWI71_04000</name>
</gene>
<dbReference type="EMBL" id="PIPY01000003">
    <property type="protein sequence ID" value="RUO62603.1"/>
    <property type="molecule type" value="Genomic_DNA"/>
</dbReference>
<organism evidence="1 2">
    <name type="scientific">Pseudidiomarina insulisalsae</name>
    <dbReference type="NCBI Taxonomy" id="575789"/>
    <lineage>
        <taxon>Bacteria</taxon>
        <taxon>Pseudomonadati</taxon>
        <taxon>Pseudomonadota</taxon>
        <taxon>Gammaproteobacteria</taxon>
        <taxon>Alteromonadales</taxon>
        <taxon>Idiomarinaceae</taxon>
        <taxon>Pseudidiomarina</taxon>
    </lineage>
</organism>
<evidence type="ECO:0008006" key="3">
    <source>
        <dbReference type="Google" id="ProtNLM"/>
    </source>
</evidence>
<protein>
    <recommendedName>
        <fullName evidence="3">Type II secretory pathway component</fullName>
    </recommendedName>
</protein>
<dbReference type="OrthoDB" id="6238484at2"/>
<proteinExistence type="predicted"/>
<dbReference type="AlphaFoldDB" id="A0A432YNT3"/>
<evidence type="ECO:0000313" key="2">
    <source>
        <dbReference type="Proteomes" id="UP000288259"/>
    </source>
</evidence>